<feature type="transmembrane region" description="Helical" evidence="7">
    <location>
        <begin position="179"/>
        <end position="202"/>
    </location>
</feature>
<feature type="transmembrane region" description="Helical" evidence="7">
    <location>
        <begin position="214"/>
        <end position="233"/>
    </location>
</feature>
<keyword evidence="5 7" id="KW-0811">Translocation</keyword>
<evidence type="ECO:0000313" key="8">
    <source>
        <dbReference type="EMBL" id="GGO61254.1"/>
    </source>
</evidence>
<sequence>MAGSLPGEGVPGERVLPNERKMTLAGHLRELRRRLTIAAIALVVSMIISAFLTDWIIEWLTYPITAFAEKIGDDSFTKLTFTTVTGPFDMRFRIAMIAGLVLSSPMWLWQVWRFITPGLTRREFWYAMGFMCAAIPLFVGGVVVAIMLLPNVIMVMSSFFPSDIQNVGQLFTATEYYNFVFRMLVFCGIGFVTPVFVVALNLAGIVRGKSILKAWRWVLIACLVFGMMVSSPADIITMIVMASILFVLYMAATVFALIVDARRKKANPEVFVDVE</sequence>
<organism evidence="8 9">
    <name type="scientific">Microbacterium nanhaiense</name>
    <dbReference type="NCBI Taxonomy" id="1301026"/>
    <lineage>
        <taxon>Bacteria</taxon>
        <taxon>Bacillati</taxon>
        <taxon>Actinomycetota</taxon>
        <taxon>Actinomycetes</taxon>
        <taxon>Micrococcales</taxon>
        <taxon>Microbacteriaceae</taxon>
        <taxon>Microbacterium</taxon>
    </lineage>
</organism>
<dbReference type="EMBL" id="BMMQ01000002">
    <property type="protein sequence ID" value="GGO61254.1"/>
    <property type="molecule type" value="Genomic_DNA"/>
</dbReference>
<feature type="transmembrane region" description="Helical" evidence="7">
    <location>
        <begin position="35"/>
        <end position="57"/>
    </location>
</feature>
<dbReference type="HAMAP" id="MF_00902">
    <property type="entry name" value="TatC"/>
    <property type="match status" value="1"/>
</dbReference>
<dbReference type="Pfam" id="PF00902">
    <property type="entry name" value="TatC"/>
    <property type="match status" value="1"/>
</dbReference>
<evidence type="ECO:0000256" key="7">
    <source>
        <dbReference type="HAMAP-Rule" id="MF_00902"/>
    </source>
</evidence>
<keyword evidence="2 7" id="KW-0812">Transmembrane</keyword>
<dbReference type="PRINTS" id="PR01840">
    <property type="entry name" value="TATCFAMILY"/>
</dbReference>
<dbReference type="InterPro" id="IPR002033">
    <property type="entry name" value="TatC"/>
</dbReference>
<evidence type="ECO:0000256" key="4">
    <source>
        <dbReference type="ARBA" id="ARBA00022989"/>
    </source>
</evidence>
<name>A0ABQ2MY46_9MICO</name>
<comment type="similarity">
    <text evidence="7">Belongs to the TatC family.</text>
</comment>
<comment type="subunit">
    <text evidence="7">The Tat system comprises two distinct complexes: a TatABC complex, containing multiple copies of TatA, TatB and TatC subunits, and a separate TatA complex, containing only TatA subunits. Substrates initially bind to the TatABC complex, which probably triggers association of the separate TatA complex to form the active translocon.</text>
</comment>
<keyword evidence="6 7" id="KW-0472">Membrane</keyword>
<keyword evidence="3 7" id="KW-0653">Protein transport</keyword>
<evidence type="ECO:0000313" key="9">
    <source>
        <dbReference type="Proteomes" id="UP000638043"/>
    </source>
</evidence>
<comment type="caution">
    <text evidence="8">The sequence shown here is derived from an EMBL/GenBank/DDBJ whole genome shotgun (WGS) entry which is preliminary data.</text>
</comment>
<accession>A0ABQ2MY46</accession>
<protein>
    <recommendedName>
        <fullName evidence="7">Sec-independent protein translocase protein TatC</fullName>
    </recommendedName>
</protein>
<proteinExistence type="inferred from homology"/>
<feature type="transmembrane region" description="Helical" evidence="7">
    <location>
        <begin position="239"/>
        <end position="259"/>
    </location>
</feature>
<dbReference type="RefSeq" id="WP_188700162.1">
    <property type="nucleotide sequence ID" value="NZ_BMMQ01000002.1"/>
</dbReference>
<dbReference type="NCBIfam" id="TIGR00945">
    <property type="entry name" value="tatC"/>
    <property type="match status" value="1"/>
</dbReference>
<feature type="transmembrane region" description="Helical" evidence="7">
    <location>
        <begin position="124"/>
        <end position="149"/>
    </location>
</feature>
<evidence type="ECO:0000256" key="1">
    <source>
        <dbReference type="ARBA" id="ARBA00004141"/>
    </source>
</evidence>
<dbReference type="Proteomes" id="UP000638043">
    <property type="component" value="Unassembled WGS sequence"/>
</dbReference>
<comment type="subcellular location">
    <subcellularLocation>
        <location evidence="7">Cell membrane</location>
        <topology evidence="7">Multi-pass membrane protein</topology>
    </subcellularLocation>
    <subcellularLocation>
        <location evidence="1">Membrane</location>
        <topology evidence="1">Multi-pass membrane protein</topology>
    </subcellularLocation>
</comment>
<evidence type="ECO:0000256" key="2">
    <source>
        <dbReference type="ARBA" id="ARBA00022692"/>
    </source>
</evidence>
<feature type="transmembrane region" description="Helical" evidence="7">
    <location>
        <begin position="92"/>
        <end position="112"/>
    </location>
</feature>
<keyword evidence="7" id="KW-0813">Transport</keyword>
<comment type="function">
    <text evidence="7">Part of the twin-arginine translocation (Tat) system that transports large folded proteins containing a characteristic twin-arginine motif in their signal peptide across membranes. Together with TatB, TatC is part of a receptor directly interacting with Tat signal peptides.</text>
</comment>
<evidence type="ECO:0000256" key="6">
    <source>
        <dbReference type="ARBA" id="ARBA00023136"/>
    </source>
</evidence>
<keyword evidence="4 7" id="KW-1133">Transmembrane helix</keyword>
<gene>
    <name evidence="7 8" type="primary">tatC</name>
    <name evidence="8" type="ORF">GCM10010910_08620</name>
</gene>
<keyword evidence="7" id="KW-1003">Cell membrane</keyword>
<keyword evidence="9" id="KW-1185">Reference proteome</keyword>
<dbReference type="PANTHER" id="PTHR30371:SF0">
    <property type="entry name" value="SEC-INDEPENDENT PROTEIN TRANSLOCASE PROTEIN TATC, CHLOROPLASTIC-RELATED"/>
    <property type="match status" value="1"/>
</dbReference>
<dbReference type="PANTHER" id="PTHR30371">
    <property type="entry name" value="SEC-INDEPENDENT PROTEIN TRANSLOCASE PROTEIN TATC"/>
    <property type="match status" value="1"/>
</dbReference>
<evidence type="ECO:0000256" key="5">
    <source>
        <dbReference type="ARBA" id="ARBA00023010"/>
    </source>
</evidence>
<reference evidence="9" key="1">
    <citation type="journal article" date="2019" name="Int. J. Syst. Evol. Microbiol.">
        <title>The Global Catalogue of Microorganisms (GCM) 10K type strain sequencing project: providing services to taxonomists for standard genome sequencing and annotation.</title>
        <authorList>
            <consortium name="The Broad Institute Genomics Platform"/>
            <consortium name="The Broad Institute Genome Sequencing Center for Infectious Disease"/>
            <person name="Wu L."/>
            <person name="Ma J."/>
        </authorList>
    </citation>
    <scope>NUCLEOTIDE SEQUENCE [LARGE SCALE GENOMIC DNA]</scope>
    <source>
        <strain evidence="9">CGMCC 4.7181</strain>
    </source>
</reference>
<evidence type="ECO:0000256" key="3">
    <source>
        <dbReference type="ARBA" id="ARBA00022927"/>
    </source>
</evidence>